<comment type="caution">
    <text evidence="9">The sequence shown here is derived from an EMBL/GenBank/DDBJ whole genome shotgun (WGS) entry which is preliminary data.</text>
</comment>
<evidence type="ECO:0000259" key="8">
    <source>
        <dbReference type="Pfam" id="PF21621"/>
    </source>
</evidence>
<dbReference type="PATRIC" id="fig|742734.4.peg.2204"/>
<evidence type="ECO:0000256" key="5">
    <source>
        <dbReference type="PIRSR" id="PIRSR036894-1"/>
    </source>
</evidence>
<dbReference type="PANTHER" id="PTHR42742:SF3">
    <property type="entry name" value="FRUCTOKINASE"/>
    <property type="match status" value="1"/>
</dbReference>
<dbReference type="RefSeq" id="WP_045094182.1">
    <property type="nucleotide sequence ID" value="NZ_KQ235877.1"/>
</dbReference>
<protein>
    <recommendedName>
        <fullName evidence="3">Phosphohexomutase</fullName>
    </recommendedName>
    <alternativeName>
        <fullName evidence="4">Phosphomannose isomerase</fullName>
    </alternativeName>
</protein>
<dbReference type="PIRSF" id="PIRSF036894">
    <property type="entry name" value="PMI_Firm_short"/>
    <property type="match status" value="1"/>
</dbReference>
<feature type="domain" description="Mannose-6-phosphate isomerase cupin" evidence="8">
    <location>
        <begin position="243"/>
        <end position="312"/>
    </location>
</feature>
<organism evidence="9 10">
    <name type="scientific">[Clostridium] citroniae WAL-19142</name>
    <dbReference type="NCBI Taxonomy" id="742734"/>
    <lineage>
        <taxon>Bacteria</taxon>
        <taxon>Bacillati</taxon>
        <taxon>Bacillota</taxon>
        <taxon>Clostridia</taxon>
        <taxon>Lachnospirales</taxon>
        <taxon>Lachnospiraceae</taxon>
        <taxon>Enterocloster</taxon>
    </lineage>
</organism>
<evidence type="ECO:0000256" key="3">
    <source>
        <dbReference type="ARBA" id="ARBA00029741"/>
    </source>
</evidence>
<dbReference type="GO" id="GO:0004476">
    <property type="term" value="F:mannose-6-phosphate isomerase activity"/>
    <property type="evidence" value="ECO:0007669"/>
    <property type="project" value="InterPro"/>
</dbReference>
<name>A0A0J9EVY8_9FIRM</name>
<keyword evidence="2 5" id="KW-0862">Zinc</keyword>
<evidence type="ECO:0000313" key="9">
    <source>
        <dbReference type="EMBL" id="KMW20040.1"/>
    </source>
</evidence>
<feature type="binding site" evidence="5">
    <location>
        <position position="117"/>
    </location>
    <ligand>
        <name>Zn(2+)</name>
        <dbReference type="ChEBI" id="CHEBI:29105"/>
    </ligand>
</feature>
<feature type="binding site" evidence="5">
    <location>
        <position position="174"/>
    </location>
    <ligand>
        <name>Zn(2+)</name>
        <dbReference type="ChEBI" id="CHEBI:29105"/>
    </ligand>
</feature>
<evidence type="ECO:0000313" key="10">
    <source>
        <dbReference type="Proteomes" id="UP000037392"/>
    </source>
</evidence>
<evidence type="ECO:0000256" key="6">
    <source>
        <dbReference type="PIRSR" id="PIRSR036894-2"/>
    </source>
</evidence>
<evidence type="ECO:0000256" key="2">
    <source>
        <dbReference type="ARBA" id="ARBA00022833"/>
    </source>
</evidence>
<dbReference type="Pfam" id="PF21621">
    <property type="entry name" value="MPI_cupin_dom"/>
    <property type="match status" value="1"/>
</dbReference>
<dbReference type="InterPro" id="IPR014628">
    <property type="entry name" value="Man6P_isomerase_Firm_short"/>
</dbReference>
<dbReference type="CDD" id="cd07010">
    <property type="entry name" value="cupin_PMI_type_I_N_bac"/>
    <property type="match status" value="1"/>
</dbReference>
<evidence type="ECO:0000259" key="7">
    <source>
        <dbReference type="Pfam" id="PF20511"/>
    </source>
</evidence>
<feature type="binding site" evidence="5">
    <location>
        <position position="99"/>
    </location>
    <ligand>
        <name>Zn(2+)</name>
        <dbReference type="ChEBI" id="CHEBI:29105"/>
    </ligand>
</feature>
<sequence>MRELLFIEPVFKEAIWGGSRLKEVYNYDIPSDHTGECWAISAHRSGDCKVASGTYAGRTLSSLWKEQRELFGKAADSCEEFPLLVKIIDAREDLSIQVHPDNTYAAEHENGSLGKMECWYILDCDEDGTIVIGHHAKDREELAQMIGEGRWNEFIRQVPVKKGDFFQIDPGCVHAIKGGTLILETQQSSDITYRVYDYDRLSNGKPRQLHVKQSIDVIRAPFVENRDQQPVLTADTDNGKKYHLVTCAYYTVDKVEVTGHWEEDFGSSFANVSILEGEGTVDGIAVAKGSHFIVPAGYGTVEFKGRITFISSQAV</sequence>
<dbReference type="SUPFAM" id="SSF51182">
    <property type="entry name" value="RmlC-like cupins"/>
    <property type="match status" value="1"/>
</dbReference>
<keyword evidence="1 5" id="KW-0479">Metal-binding</keyword>
<dbReference type="InterPro" id="IPR049071">
    <property type="entry name" value="MPI_cupin_dom"/>
</dbReference>
<feature type="active site" evidence="6">
    <location>
        <position position="194"/>
    </location>
</feature>
<dbReference type="GO" id="GO:0008270">
    <property type="term" value="F:zinc ion binding"/>
    <property type="evidence" value="ECO:0007669"/>
    <property type="project" value="InterPro"/>
</dbReference>
<dbReference type="Proteomes" id="UP000037392">
    <property type="component" value="Unassembled WGS sequence"/>
</dbReference>
<dbReference type="InterPro" id="IPR046457">
    <property type="entry name" value="PMI_typeI_cat"/>
</dbReference>
<dbReference type="PANTHER" id="PTHR42742">
    <property type="entry name" value="TRANSCRIPTIONAL REPRESSOR MPRA"/>
    <property type="match status" value="1"/>
</dbReference>
<reference evidence="9 10" key="1">
    <citation type="submission" date="2011-04" db="EMBL/GenBank/DDBJ databases">
        <title>The Genome Sequence of Clostridium citroniae WAL-19142.</title>
        <authorList>
            <consortium name="The Broad Institute Genome Sequencing Platform"/>
            <person name="Earl A."/>
            <person name="Ward D."/>
            <person name="Feldgarden M."/>
            <person name="Gevers D."/>
            <person name="Warren Y.A."/>
            <person name="Tyrrell K.L."/>
            <person name="Citron D.M."/>
            <person name="Goldstein E.J."/>
            <person name="Daigneault M."/>
            <person name="Allen-Vercoe E."/>
            <person name="Young S.K."/>
            <person name="Zeng Q."/>
            <person name="Gargeya S."/>
            <person name="Fitzgerald M."/>
            <person name="Haas B."/>
            <person name="Abouelleil A."/>
            <person name="Alvarado L."/>
            <person name="Arachchi H.M."/>
            <person name="Berlin A."/>
            <person name="Brown A."/>
            <person name="Chapman S.B."/>
            <person name="Chen Z."/>
            <person name="Dunbar C."/>
            <person name="Freedman E."/>
            <person name="Gearin G."/>
            <person name="Gellesch M."/>
            <person name="Goldberg J."/>
            <person name="Griggs A."/>
            <person name="Gujja S."/>
            <person name="Heilman E.R."/>
            <person name="Heiman D."/>
            <person name="Howarth C."/>
            <person name="Larson L."/>
            <person name="Lui A."/>
            <person name="MacDonald P.J."/>
            <person name="Mehta T."/>
            <person name="Montmayeur A."/>
            <person name="Murphy C."/>
            <person name="Neiman D."/>
            <person name="Pearson M."/>
            <person name="Priest M."/>
            <person name="Roberts A."/>
            <person name="Saif S."/>
            <person name="Shea T."/>
            <person name="Shenoy N."/>
            <person name="Sisk P."/>
            <person name="Stolte C."/>
            <person name="Sykes S."/>
            <person name="White J."/>
            <person name="Yandava C."/>
            <person name="Wortman J."/>
            <person name="Nusbaum C."/>
            <person name="Birren B."/>
        </authorList>
    </citation>
    <scope>NUCLEOTIDE SEQUENCE [LARGE SCALE GENOMIC DNA]</scope>
    <source>
        <strain evidence="9 10">WAL-19142</strain>
    </source>
</reference>
<proteinExistence type="predicted"/>
<dbReference type="Gene3D" id="2.60.120.10">
    <property type="entry name" value="Jelly Rolls"/>
    <property type="match status" value="2"/>
</dbReference>
<feature type="domain" description="Phosphomannose isomerase type I catalytic" evidence="7">
    <location>
        <begin position="6"/>
        <end position="106"/>
    </location>
</feature>
<comment type="cofactor">
    <cofactor evidence="5">
        <name>Zn(2+)</name>
        <dbReference type="ChEBI" id="CHEBI:29105"/>
    </cofactor>
    <text evidence="5">Binds 1 zinc ion per subunit.</text>
</comment>
<dbReference type="OrthoDB" id="9808275at2"/>
<keyword evidence="9" id="KW-0413">Isomerase</keyword>
<dbReference type="GeneID" id="93162007"/>
<dbReference type="InterPro" id="IPR014710">
    <property type="entry name" value="RmlC-like_jellyroll"/>
</dbReference>
<gene>
    <name evidence="9" type="ORF">HMPREF9470_02055</name>
</gene>
<dbReference type="EMBL" id="ADLK01000019">
    <property type="protein sequence ID" value="KMW20040.1"/>
    <property type="molecule type" value="Genomic_DNA"/>
</dbReference>
<evidence type="ECO:0000256" key="1">
    <source>
        <dbReference type="ARBA" id="ARBA00022723"/>
    </source>
</evidence>
<dbReference type="InterPro" id="IPR011051">
    <property type="entry name" value="RmlC_Cupin_sf"/>
</dbReference>
<dbReference type="AlphaFoldDB" id="A0A0J9EVY8"/>
<dbReference type="InterPro" id="IPR051804">
    <property type="entry name" value="Carb_Metab_Reg_Kinase/Isom"/>
</dbReference>
<dbReference type="GO" id="GO:0005975">
    <property type="term" value="P:carbohydrate metabolic process"/>
    <property type="evidence" value="ECO:0007669"/>
    <property type="project" value="InterPro"/>
</dbReference>
<accession>A0A0J9EVY8</accession>
<evidence type="ECO:0000256" key="4">
    <source>
        <dbReference type="ARBA" id="ARBA00030762"/>
    </source>
</evidence>
<dbReference type="Pfam" id="PF20511">
    <property type="entry name" value="PMI_typeI_cat"/>
    <property type="match status" value="1"/>
</dbReference>